<proteinExistence type="predicted"/>
<evidence type="ECO:0000256" key="1">
    <source>
        <dbReference type="SAM" id="MobiDB-lite"/>
    </source>
</evidence>
<evidence type="ECO:0000313" key="3">
    <source>
        <dbReference type="EMBL" id="KAF2115360.1"/>
    </source>
</evidence>
<keyword evidence="4" id="KW-1185">Reference proteome</keyword>
<dbReference type="Pfam" id="PF11374">
    <property type="entry name" value="DUF3176"/>
    <property type="match status" value="1"/>
</dbReference>
<feature type="transmembrane region" description="Helical" evidence="2">
    <location>
        <begin position="90"/>
        <end position="112"/>
    </location>
</feature>
<feature type="transmembrane region" description="Helical" evidence="2">
    <location>
        <begin position="132"/>
        <end position="155"/>
    </location>
</feature>
<organism evidence="3 4">
    <name type="scientific">Lophiotrema nucula</name>
    <dbReference type="NCBI Taxonomy" id="690887"/>
    <lineage>
        <taxon>Eukaryota</taxon>
        <taxon>Fungi</taxon>
        <taxon>Dikarya</taxon>
        <taxon>Ascomycota</taxon>
        <taxon>Pezizomycotina</taxon>
        <taxon>Dothideomycetes</taxon>
        <taxon>Pleosporomycetidae</taxon>
        <taxon>Pleosporales</taxon>
        <taxon>Lophiotremataceae</taxon>
        <taxon>Lophiotrema</taxon>
    </lineage>
</organism>
<sequence length="634" mass="70512">MPPSGPPSAGPFSPTSPYSIHTPSTTASYSSKDPFFSPKTGYERDSGQWQSFQTTPGTGYHQPFDQHQPNNLPTRPRKLIHQISHTWQRLWLWETCACVLAVGAHLAMIAMLGVYDDARESSWTRPWTLNSMISFMITIIKGAAMIPIAASLGQLKWRRFWTYRRLTDLDVYDEASRGTLGSLRLIWDLRVWHFATFGAILTVAALTMDTMAQNVVSTVQRLEVTGGEATAPRNNNYATYNVYTSGEDPGDQLPWPSMVSAINFGMSYTASMFWAGSLLPVDCLTGNCTFGPYQSLGVENICHDVTHLLDKSDASVYSLPDGPFLRANDGLINISSTTDYPTNDLFPDIGPLITNFQAIANPSLEEPVAIQCALYWAVSTYTASNMTNYTFYEPTTSVWTNTTEEAMTKYNQTEYIYMTPPECWVNGTQFKDTSDERCLNWVGSLAQLGLQNFLISDSIGMTGEAYQVSKTGFFVSNLFANAANYVTTHALSNATYNMLELTVNNTAIMITQGVRQLPTLQDDGNFTWAPVNGTVYQYETFFDIHFYWLGATHAVVGGSMLFMCITIWLTRCDHPWKTSTLPLLFHGLSPQDRATVADVPQMIDMRIAADSLKVKMTMTAVGQRLATRETIASG</sequence>
<dbReference type="Proteomes" id="UP000799770">
    <property type="component" value="Unassembled WGS sequence"/>
</dbReference>
<dbReference type="EMBL" id="ML977323">
    <property type="protein sequence ID" value="KAF2115360.1"/>
    <property type="molecule type" value="Genomic_DNA"/>
</dbReference>
<dbReference type="PANTHER" id="PTHR35394:SF5">
    <property type="entry name" value="DUF3176 DOMAIN-CONTAINING PROTEIN"/>
    <property type="match status" value="1"/>
</dbReference>
<feature type="compositionally biased region" description="Polar residues" evidence="1">
    <location>
        <begin position="47"/>
        <end position="57"/>
    </location>
</feature>
<dbReference type="OrthoDB" id="5376804at2759"/>
<dbReference type="AlphaFoldDB" id="A0A6A5Z7D5"/>
<feature type="region of interest" description="Disordered" evidence="1">
    <location>
        <begin position="1"/>
        <end position="73"/>
    </location>
</feature>
<evidence type="ECO:0000256" key="2">
    <source>
        <dbReference type="SAM" id="Phobius"/>
    </source>
</evidence>
<feature type="transmembrane region" description="Helical" evidence="2">
    <location>
        <begin position="546"/>
        <end position="569"/>
    </location>
</feature>
<feature type="transmembrane region" description="Helical" evidence="2">
    <location>
        <begin position="191"/>
        <end position="208"/>
    </location>
</feature>
<reference evidence="3" key="1">
    <citation type="journal article" date="2020" name="Stud. Mycol.">
        <title>101 Dothideomycetes genomes: a test case for predicting lifestyles and emergence of pathogens.</title>
        <authorList>
            <person name="Haridas S."/>
            <person name="Albert R."/>
            <person name="Binder M."/>
            <person name="Bloem J."/>
            <person name="Labutti K."/>
            <person name="Salamov A."/>
            <person name="Andreopoulos B."/>
            <person name="Baker S."/>
            <person name="Barry K."/>
            <person name="Bills G."/>
            <person name="Bluhm B."/>
            <person name="Cannon C."/>
            <person name="Castanera R."/>
            <person name="Culley D."/>
            <person name="Daum C."/>
            <person name="Ezra D."/>
            <person name="Gonzalez J."/>
            <person name="Henrissat B."/>
            <person name="Kuo A."/>
            <person name="Liang C."/>
            <person name="Lipzen A."/>
            <person name="Lutzoni F."/>
            <person name="Magnuson J."/>
            <person name="Mondo S."/>
            <person name="Nolan M."/>
            <person name="Ohm R."/>
            <person name="Pangilinan J."/>
            <person name="Park H.-J."/>
            <person name="Ramirez L."/>
            <person name="Alfaro M."/>
            <person name="Sun H."/>
            <person name="Tritt A."/>
            <person name="Yoshinaga Y."/>
            <person name="Zwiers L.-H."/>
            <person name="Turgeon B."/>
            <person name="Goodwin S."/>
            <person name="Spatafora J."/>
            <person name="Crous P."/>
            <person name="Grigoriev I."/>
        </authorList>
    </citation>
    <scope>NUCLEOTIDE SEQUENCE</scope>
    <source>
        <strain evidence="3">CBS 627.86</strain>
    </source>
</reference>
<name>A0A6A5Z7D5_9PLEO</name>
<keyword evidence="2" id="KW-0812">Transmembrane</keyword>
<accession>A0A6A5Z7D5</accession>
<evidence type="ECO:0000313" key="4">
    <source>
        <dbReference type="Proteomes" id="UP000799770"/>
    </source>
</evidence>
<keyword evidence="2" id="KW-1133">Transmembrane helix</keyword>
<keyword evidence="2" id="KW-0472">Membrane</keyword>
<dbReference type="InterPro" id="IPR021514">
    <property type="entry name" value="DUF3176"/>
</dbReference>
<protein>
    <submittedName>
        <fullName evidence="3">Uncharacterized protein</fullName>
    </submittedName>
</protein>
<gene>
    <name evidence="3" type="ORF">BDV96DRAFT_646365</name>
</gene>
<feature type="compositionally biased region" description="Polar residues" evidence="1">
    <location>
        <begin position="18"/>
        <end position="31"/>
    </location>
</feature>
<dbReference type="PANTHER" id="PTHR35394">
    <property type="entry name" value="DUF3176 DOMAIN-CONTAINING PROTEIN"/>
    <property type="match status" value="1"/>
</dbReference>